<dbReference type="Pfam" id="PF01451">
    <property type="entry name" value="LMWPc"/>
    <property type="match status" value="1"/>
</dbReference>
<dbReference type="SUPFAM" id="SSF52788">
    <property type="entry name" value="Phosphotyrosine protein phosphatases I"/>
    <property type="match status" value="1"/>
</dbReference>
<proteinExistence type="predicted"/>
<dbReference type="InterPro" id="IPR050438">
    <property type="entry name" value="LMW_PTPase"/>
</dbReference>
<evidence type="ECO:0000313" key="2">
    <source>
        <dbReference type="EMBL" id="HIR14353.1"/>
    </source>
</evidence>
<comment type="caution">
    <text evidence="2">The sequence shown here is derived from an EMBL/GenBank/DDBJ whole genome shotgun (WGS) entry which is preliminary data.</text>
</comment>
<sequence length="155" mass="17279">MKRYDRLIFVSNSDTAVGPMAEAILQSKFLLEELSITSKGMVVLFPEPINPKAEAVLVSNGLTMKGHMSDPLVAEDFNSRTLVLVMSRALKQKVEKEFEEAKESRLHVLNEFVGVEKEVTNPYGGSLADYGQCFTELQALITKLVVQLNEEELLC</sequence>
<reference evidence="2" key="2">
    <citation type="journal article" date="2021" name="PeerJ">
        <title>Extensive microbial diversity within the chicken gut microbiome revealed by metagenomics and culture.</title>
        <authorList>
            <person name="Gilroy R."/>
            <person name="Ravi A."/>
            <person name="Getino M."/>
            <person name="Pursley I."/>
            <person name="Horton D.L."/>
            <person name="Alikhan N.F."/>
            <person name="Baker D."/>
            <person name="Gharbi K."/>
            <person name="Hall N."/>
            <person name="Watson M."/>
            <person name="Adriaenssens E.M."/>
            <person name="Foster-Nyarko E."/>
            <person name="Jarju S."/>
            <person name="Secka A."/>
            <person name="Antonio M."/>
            <person name="Oren A."/>
            <person name="Chaudhuri R.R."/>
            <person name="La Ragione R."/>
            <person name="Hildebrand F."/>
            <person name="Pallen M.J."/>
        </authorList>
    </citation>
    <scope>NUCLEOTIDE SEQUENCE</scope>
    <source>
        <strain evidence="2">ChiSjej4B22-8148</strain>
    </source>
</reference>
<accession>A0A9D1DB39</accession>
<name>A0A9D1DB39_9FIRM</name>
<dbReference type="Proteomes" id="UP000886757">
    <property type="component" value="Unassembled WGS sequence"/>
</dbReference>
<feature type="domain" description="Phosphotyrosine protein phosphatase I" evidence="1">
    <location>
        <begin position="5"/>
        <end position="147"/>
    </location>
</feature>
<dbReference type="GO" id="GO:0004725">
    <property type="term" value="F:protein tyrosine phosphatase activity"/>
    <property type="evidence" value="ECO:0007669"/>
    <property type="project" value="TreeGrafter"/>
</dbReference>
<protein>
    <submittedName>
        <fullName evidence="2">Phosphotyrosine protein phosphatase</fullName>
    </submittedName>
</protein>
<dbReference type="SMART" id="SM00226">
    <property type="entry name" value="LMWPc"/>
    <property type="match status" value="1"/>
</dbReference>
<reference evidence="2" key="1">
    <citation type="submission" date="2020-10" db="EMBL/GenBank/DDBJ databases">
        <authorList>
            <person name="Gilroy R."/>
        </authorList>
    </citation>
    <scope>NUCLEOTIDE SEQUENCE</scope>
    <source>
        <strain evidence="2">ChiSjej4B22-8148</strain>
    </source>
</reference>
<dbReference type="EMBL" id="DVGK01000117">
    <property type="protein sequence ID" value="HIR14353.1"/>
    <property type="molecule type" value="Genomic_DNA"/>
</dbReference>
<dbReference type="PANTHER" id="PTHR11717:SF31">
    <property type="entry name" value="LOW MOLECULAR WEIGHT PROTEIN-TYROSINE-PHOSPHATASE ETP-RELATED"/>
    <property type="match status" value="1"/>
</dbReference>
<dbReference type="AlphaFoldDB" id="A0A9D1DB39"/>
<dbReference type="Gene3D" id="3.40.50.2300">
    <property type="match status" value="1"/>
</dbReference>
<organism evidence="2 3">
    <name type="scientific">Candidatus Choladousia intestinavium</name>
    <dbReference type="NCBI Taxonomy" id="2840727"/>
    <lineage>
        <taxon>Bacteria</taxon>
        <taxon>Bacillati</taxon>
        <taxon>Bacillota</taxon>
        <taxon>Clostridia</taxon>
        <taxon>Lachnospirales</taxon>
        <taxon>Lachnospiraceae</taxon>
        <taxon>Lachnospiraceae incertae sedis</taxon>
        <taxon>Candidatus Choladousia</taxon>
    </lineage>
</organism>
<dbReference type="PANTHER" id="PTHR11717">
    <property type="entry name" value="LOW MOLECULAR WEIGHT PROTEIN TYROSINE PHOSPHATASE"/>
    <property type="match status" value="1"/>
</dbReference>
<dbReference type="InterPro" id="IPR036196">
    <property type="entry name" value="Ptyr_pPase_sf"/>
</dbReference>
<evidence type="ECO:0000313" key="3">
    <source>
        <dbReference type="Proteomes" id="UP000886757"/>
    </source>
</evidence>
<evidence type="ECO:0000259" key="1">
    <source>
        <dbReference type="SMART" id="SM00226"/>
    </source>
</evidence>
<gene>
    <name evidence="2" type="ORF">IAB31_10585</name>
</gene>
<dbReference type="InterPro" id="IPR023485">
    <property type="entry name" value="Ptyr_pPase"/>
</dbReference>